<dbReference type="Pfam" id="PF02491">
    <property type="entry name" value="SHS2_FTSA"/>
    <property type="match status" value="1"/>
</dbReference>
<reference evidence="8" key="1">
    <citation type="submission" date="2021-04" db="EMBL/GenBank/DDBJ databases">
        <title>Phylogenetic analysis of Acidobacteriaceae.</title>
        <authorList>
            <person name="Qiu L."/>
            <person name="Zhang Q."/>
        </authorList>
    </citation>
    <scope>NUCLEOTIDE SEQUENCE</scope>
    <source>
        <strain evidence="8">DSM 25168</strain>
    </source>
</reference>
<evidence type="ECO:0000256" key="4">
    <source>
        <dbReference type="ARBA" id="ARBA00023306"/>
    </source>
</evidence>
<comment type="subunit">
    <text evidence="5">Self-interacts. Interacts with FtsZ.</text>
</comment>
<evidence type="ECO:0000256" key="2">
    <source>
        <dbReference type="ARBA" id="ARBA00022618"/>
    </source>
</evidence>
<sequence>MSQNQDNLIVVLDVGSAHTRILAADLNEGALRYRGHAAMESAGMRKGLIADLGPAARVVKAATEHCERVARANIDECVVGVGGPHIRGLNTNGGFELGSRMREITREDVRTAVERARAVERPPDREILHLLPRQFIVDDQPGVFDPVGMVAARLEVDLHIATCSGSALQSTVTCANRAGLEVTEAVLESVAAAEATLSADERELGVCLLDIGAHSSDLVVFFEGAVAHTSSVPIGGAHFTNDLAVGLQMPLGNAEQLKRQYGHCVVTAVPQNAEVEIANPNPQKLSLRLLAEILEPRARELMYFVKESLRNGGVLDALGAGCVLTGGGAMLPGMLDVTESQLRVPARTGMPVRLSNMPGELAHPSFSTAIGTLLYAHRTRVTRAAENNGLRAKLRAIFAASF</sequence>
<feature type="domain" description="SHS2" evidence="7">
    <location>
        <begin position="9"/>
        <end position="196"/>
    </location>
</feature>
<dbReference type="AlphaFoldDB" id="A0A9J7BMH9"/>
<protein>
    <recommendedName>
        <fullName evidence="5 6">Cell division protein FtsA</fullName>
    </recommendedName>
</protein>
<comment type="subcellular location">
    <subcellularLocation>
        <location evidence="5">Cell membrane</location>
        <topology evidence="5">Peripheral membrane protein</topology>
        <orientation evidence="5">Cytoplasmic side</orientation>
    </subcellularLocation>
    <text evidence="5">Localizes to the Z ring in an FtsZ-dependent manner. Targeted to the membrane through a conserved C-terminal amphipathic helix.</text>
</comment>
<accession>A0A9J7BMH9</accession>
<dbReference type="SUPFAM" id="SSF53067">
    <property type="entry name" value="Actin-like ATPase domain"/>
    <property type="match status" value="2"/>
</dbReference>
<dbReference type="GO" id="GO:0043093">
    <property type="term" value="P:FtsZ-dependent cytokinesis"/>
    <property type="evidence" value="ECO:0007669"/>
    <property type="project" value="UniProtKB-UniRule"/>
</dbReference>
<dbReference type="SMART" id="SM00842">
    <property type="entry name" value="FtsA"/>
    <property type="match status" value="1"/>
</dbReference>
<evidence type="ECO:0000256" key="3">
    <source>
        <dbReference type="ARBA" id="ARBA00023136"/>
    </source>
</evidence>
<dbReference type="EMBL" id="CP093313">
    <property type="protein sequence ID" value="UWZ82118.1"/>
    <property type="molecule type" value="Genomic_DNA"/>
</dbReference>
<keyword evidence="2 5" id="KW-0132">Cell division</keyword>
<dbReference type="RefSeq" id="WP_260791215.1">
    <property type="nucleotide sequence ID" value="NZ_CP093313.1"/>
</dbReference>
<dbReference type="GO" id="GO:0032153">
    <property type="term" value="C:cell division site"/>
    <property type="evidence" value="ECO:0007669"/>
    <property type="project" value="UniProtKB-UniRule"/>
</dbReference>
<dbReference type="PANTHER" id="PTHR32432:SF4">
    <property type="entry name" value="CELL DIVISION PROTEIN FTSA"/>
    <property type="match status" value="1"/>
</dbReference>
<evidence type="ECO:0000256" key="1">
    <source>
        <dbReference type="ARBA" id="ARBA00022475"/>
    </source>
</evidence>
<evidence type="ECO:0000256" key="5">
    <source>
        <dbReference type="HAMAP-Rule" id="MF_02033"/>
    </source>
</evidence>
<proteinExistence type="inferred from homology"/>
<organism evidence="8 9">
    <name type="scientific">Occallatibacter riparius</name>
    <dbReference type="NCBI Taxonomy" id="1002689"/>
    <lineage>
        <taxon>Bacteria</taxon>
        <taxon>Pseudomonadati</taxon>
        <taxon>Acidobacteriota</taxon>
        <taxon>Terriglobia</taxon>
        <taxon>Terriglobales</taxon>
        <taxon>Acidobacteriaceae</taxon>
        <taxon>Occallatibacter</taxon>
    </lineage>
</organism>
<keyword evidence="9" id="KW-1185">Reference proteome</keyword>
<dbReference type="CDD" id="cd24048">
    <property type="entry name" value="ASKHA_NBD_FtsA"/>
    <property type="match status" value="1"/>
</dbReference>
<dbReference type="GO" id="GO:0009898">
    <property type="term" value="C:cytoplasmic side of plasma membrane"/>
    <property type="evidence" value="ECO:0007669"/>
    <property type="project" value="UniProtKB-UniRule"/>
</dbReference>
<comment type="function">
    <text evidence="5 6">Cell division protein that is involved in the assembly of the Z ring. May serve as a membrane anchor for the Z ring.</text>
</comment>
<evidence type="ECO:0000259" key="7">
    <source>
        <dbReference type="SMART" id="SM00842"/>
    </source>
</evidence>
<gene>
    <name evidence="5 8" type="primary">ftsA</name>
    <name evidence="8" type="ORF">MOP44_16230</name>
</gene>
<keyword evidence="4 5" id="KW-0131">Cell cycle</keyword>
<dbReference type="Gene3D" id="3.30.1490.110">
    <property type="match status" value="1"/>
</dbReference>
<dbReference type="InterPro" id="IPR050696">
    <property type="entry name" value="FtsA/MreB"/>
</dbReference>
<comment type="similarity">
    <text evidence="5 6">Belongs to the FtsA/MreB family.</text>
</comment>
<dbReference type="PIRSF" id="PIRSF003101">
    <property type="entry name" value="FtsA"/>
    <property type="match status" value="1"/>
</dbReference>
<keyword evidence="1 5" id="KW-1003">Cell membrane</keyword>
<dbReference type="InterPro" id="IPR043129">
    <property type="entry name" value="ATPase_NBD"/>
</dbReference>
<dbReference type="HAMAP" id="MF_02033">
    <property type="entry name" value="FtsA"/>
    <property type="match status" value="1"/>
</dbReference>
<name>A0A9J7BMH9_9BACT</name>
<keyword evidence="3 5" id="KW-0472">Membrane</keyword>
<dbReference type="Pfam" id="PF14450">
    <property type="entry name" value="FtsA"/>
    <property type="match status" value="1"/>
</dbReference>
<dbReference type="InterPro" id="IPR020823">
    <property type="entry name" value="Cell_div_FtsA"/>
</dbReference>
<dbReference type="Gene3D" id="3.30.420.40">
    <property type="match status" value="1"/>
</dbReference>
<dbReference type="NCBIfam" id="TIGR01174">
    <property type="entry name" value="ftsA"/>
    <property type="match status" value="1"/>
</dbReference>
<evidence type="ECO:0000256" key="6">
    <source>
        <dbReference type="PIRNR" id="PIRNR003101"/>
    </source>
</evidence>
<evidence type="ECO:0000313" key="9">
    <source>
        <dbReference type="Proteomes" id="UP001059380"/>
    </source>
</evidence>
<evidence type="ECO:0000313" key="8">
    <source>
        <dbReference type="EMBL" id="UWZ82118.1"/>
    </source>
</evidence>
<dbReference type="InterPro" id="IPR003494">
    <property type="entry name" value="SHS2_FtsA"/>
</dbReference>
<dbReference type="Proteomes" id="UP001059380">
    <property type="component" value="Chromosome"/>
</dbReference>
<dbReference type="PANTHER" id="PTHR32432">
    <property type="entry name" value="CELL DIVISION PROTEIN FTSA-RELATED"/>
    <property type="match status" value="1"/>
</dbReference>
<dbReference type="KEGG" id="orp:MOP44_16230"/>